<comment type="caution">
    <text evidence="2">The sequence shown here is derived from an EMBL/GenBank/DDBJ whole genome shotgun (WGS) entry which is preliminary data.</text>
</comment>
<dbReference type="SUPFAM" id="SSF53098">
    <property type="entry name" value="Ribonuclease H-like"/>
    <property type="match status" value="1"/>
</dbReference>
<feature type="non-terminal residue" evidence="2">
    <location>
        <position position="126"/>
    </location>
</feature>
<proteinExistence type="predicted"/>
<evidence type="ECO:0000313" key="2">
    <source>
        <dbReference type="EMBL" id="MCI31339.1"/>
    </source>
</evidence>
<dbReference type="Proteomes" id="UP000265520">
    <property type="component" value="Unassembled WGS sequence"/>
</dbReference>
<evidence type="ECO:0000313" key="3">
    <source>
        <dbReference type="Proteomes" id="UP000265520"/>
    </source>
</evidence>
<dbReference type="Pfam" id="PF05699">
    <property type="entry name" value="Dimer_Tnp_hAT"/>
    <property type="match status" value="1"/>
</dbReference>
<feature type="domain" description="HAT C-terminal dimerisation" evidence="1">
    <location>
        <begin position="20"/>
        <end position="71"/>
    </location>
</feature>
<dbReference type="EMBL" id="LXQA010186402">
    <property type="protein sequence ID" value="MCI31339.1"/>
    <property type="molecule type" value="Genomic_DNA"/>
</dbReference>
<dbReference type="InterPro" id="IPR012337">
    <property type="entry name" value="RNaseH-like_sf"/>
</dbReference>
<accession>A0A392R533</accession>
<sequence>NQISVALQLSGGRGMEQKHQICSFFAIKILSLTCSSSGREQNWSAFEHIHSKKRNRLEQQMFQDLVFIKYNQNLKECFSNDDVIDFVVMDDDIDTSNEWLLGDEGEAQPDLVFDGDDLSWLDVDIA</sequence>
<feature type="non-terminal residue" evidence="2">
    <location>
        <position position="1"/>
    </location>
</feature>
<reference evidence="2 3" key="1">
    <citation type="journal article" date="2018" name="Front. Plant Sci.">
        <title>Red Clover (Trifolium pratense) and Zigzag Clover (T. medium) - A Picture of Genomic Similarities and Differences.</title>
        <authorList>
            <person name="Dluhosova J."/>
            <person name="Istvanek J."/>
            <person name="Nedelnik J."/>
            <person name="Repkova J."/>
        </authorList>
    </citation>
    <scope>NUCLEOTIDE SEQUENCE [LARGE SCALE GENOMIC DNA]</scope>
    <source>
        <strain evidence="3">cv. 10/8</strain>
        <tissue evidence="2">Leaf</tissue>
    </source>
</reference>
<name>A0A392R533_9FABA</name>
<evidence type="ECO:0000259" key="1">
    <source>
        <dbReference type="Pfam" id="PF05699"/>
    </source>
</evidence>
<dbReference type="GO" id="GO:0046983">
    <property type="term" value="F:protein dimerization activity"/>
    <property type="evidence" value="ECO:0007669"/>
    <property type="project" value="InterPro"/>
</dbReference>
<organism evidence="2 3">
    <name type="scientific">Trifolium medium</name>
    <dbReference type="NCBI Taxonomy" id="97028"/>
    <lineage>
        <taxon>Eukaryota</taxon>
        <taxon>Viridiplantae</taxon>
        <taxon>Streptophyta</taxon>
        <taxon>Embryophyta</taxon>
        <taxon>Tracheophyta</taxon>
        <taxon>Spermatophyta</taxon>
        <taxon>Magnoliopsida</taxon>
        <taxon>eudicotyledons</taxon>
        <taxon>Gunneridae</taxon>
        <taxon>Pentapetalae</taxon>
        <taxon>rosids</taxon>
        <taxon>fabids</taxon>
        <taxon>Fabales</taxon>
        <taxon>Fabaceae</taxon>
        <taxon>Papilionoideae</taxon>
        <taxon>50 kb inversion clade</taxon>
        <taxon>NPAAA clade</taxon>
        <taxon>Hologalegina</taxon>
        <taxon>IRL clade</taxon>
        <taxon>Trifolieae</taxon>
        <taxon>Trifolium</taxon>
    </lineage>
</organism>
<dbReference type="AlphaFoldDB" id="A0A392R533"/>
<keyword evidence="3" id="KW-1185">Reference proteome</keyword>
<protein>
    <submittedName>
        <fullName evidence="2">F-box protein</fullName>
    </submittedName>
</protein>
<dbReference type="InterPro" id="IPR008906">
    <property type="entry name" value="HATC_C_dom"/>
</dbReference>